<dbReference type="PANTHER" id="PTHR23235">
    <property type="entry name" value="KRUEPPEL-LIKE TRANSCRIPTION FACTOR"/>
    <property type="match status" value="1"/>
</dbReference>
<dbReference type="CDD" id="cd21572">
    <property type="entry name" value="KLF10_N"/>
    <property type="match status" value="1"/>
</dbReference>
<keyword evidence="5" id="KW-0862">Zinc</keyword>
<evidence type="ECO:0000256" key="2">
    <source>
        <dbReference type="ARBA" id="ARBA00022723"/>
    </source>
</evidence>
<dbReference type="Proteomes" id="UP000261540">
    <property type="component" value="Unplaced"/>
</dbReference>
<feature type="region of interest" description="Disordered" evidence="8">
    <location>
        <begin position="169"/>
        <end position="202"/>
    </location>
</feature>
<dbReference type="Ensembl" id="ENSPKIT00000018923.1">
    <property type="protein sequence ID" value="ENSPKIP00000037937.1"/>
    <property type="gene ID" value="ENSPKIG00000015931.1"/>
</dbReference>
<comment type="subcellular location">
    <subcellularLocation>
        <location evidence="1">Nucleus</location>
    </subcellularLocation>
</comment>
<dbReference type="PANTHER" id="PTHR23235:SF164">
    <property type="entry name" value="C2H2-TYPE DOMAIN-CONTAINING PROTEIN"/>
    <property type="match status" value="1"/>
</dbReference>
<dbReference type="InterPro" id="IPR036236">
    <property type="entry name" value="Znf_C2H2_sf"/>
</dbReference>
<evidence type="ECO:0000256" key="8">
    <source>
        <dbReference type="SAM" id="MobiDB-lite"/>
    </source>
</evidence>
<dbReference type="InterPro" id="IPR013087">
    <property type="entry name" value="Znf_C2H2_type"/>
</dbReference>
<dbReference type="GO" id="GO:0005634">
    <property type="term" value="C:nucleus"/>
    <property type="evidence" value="ECO:0007669"/>
    <property type="project" value="UniProtKB-SubCell"/>
</dbReference>
<dbReference type="GO" id="GO:0000978">
    <property type="term" value="F:RNA polymerase II cis-regulatory region sequence-specific DNA binding"/>
    <property type="evidence" value="ECO:0007669"/>
    <property type="project" value="TreeGrafter"/>
</dbReference>
<evidence type="ECO:0000313" key="11">
    <source>
        <dbReference type="Proteomes" id="UP000261540"/>
    </source>
</evidence>
<evidence type="ECO:0000256" key="1">
    <source>
        <dbReference type="ARBA" id="ARBA00004123"/>
    </source>
</evidence>
<dbReference type="AlphaFoldDB" id="A0A3B3T483"/>
<feature type="region of interest" description="Disordered" evidence="8">
    <location>
        <begin position="110"/>
        <end position="130"/>
    </location>
</feature>
<sequence length="448" mass="48101">MSSWQTEKNNDVFTICGQEREPMDSDACLPNDSPRAKDIEAVEALMAMSSCWKAGRFGHADPRPLTPHSDIFEEGLPLPAPVEFQGSPLCMTPPYSPLNSELPHTLSASFPEPVRTPSCQSRPQTEGGPCDPVGCHRSHATSVIRHTADLLPCTCNSCPAEKKKNVCGSLQPDGGTPERSSSSQPEDRGAGACPAASTAHHSGLAPSNGPVFLNLSSSVGLLQHPVSSGPVNIASMPVLCQVLPVSRTTPPVVSAHGQQGAVCPPVVLMSGEVSKGSVMFLVPQPVLPRQSALVTPGKPKLAAIAPAPGVPSLVQRNSPRPSVSRIRSHICTHPGCGKTYFKSSHLKAHRRTHTGEKPFCCNWEGCERHFARSDELSRHRRTHTGEKRFACPVCHSRFMRSDHLAKHARRHLATKRMPTWQVQLRSLSSLAAACPQHLPSGPEGMLAC</sequence>
<dbReference type="PROSITE" id="PS00028">
    <property type="entry name" value="ZINC_FINGER_C2H2_1"/>
    <property type="match status" value="3"/>
</dbReference>
<evidence type="ECO:0000256" key="7">
    <source>
        <dbReference type="PROSITE-ProRule" id="PRU00042"/>
    </source>
</evidence>
<dbReference type="GO" id="GO:0008270">
    <property type="term" value="F:zinc ion binding"/>
    <property type="evidence" value="ECO:0007669"/>
    <property type="project" value="UniProtKB-KW"/>
</dbReference>
<keyword evidence="2" id="KW-0479">Metal-binding</keyword>
<dbReference type="SUPFAM" id="SSF57667">
    <property type="entry name" value="beta-beta-alpha zinc fingers"/>
    <property type="match status" value="2"/>
</dbReference>
<dbReference type="SMART" id="SM00355">
    <property type="entry name" value="ZnF_C2H2"/>
    <property type="match status" value="3"/>
</dbReference>
<reference evidence="10" key="2">
    <citation type="submission" date="2025-09" db="UniProtKB">
        <authorList>
            <consortium name="Ensembl"/>
        </authorList>
    </citation>
    <scope>IDENTIFICATION</scope>
</reference>
<evidence type="ECO:0000256" key="4">
    <source>
        <dbReference type="ARBA" id="ARBA00022771"/>
    </source>
</evidence>
<organism evidence="10 11">
    <name type="scientific">Paramormyrops kingsleyae</name>
    <dbReference type="NCBI Taxonomy" id="1676925"/>
    <lineage>
        <taxon>Eukaryota</taxon>
        <taxon>Metazoa</taxon>
        <taxon>Chordata</taxon>
        <taxon>Craniata</taxon>
        <taxon>Vertebrata</taxon>
        <taxon>Euteleostomi</taxon>
        <taxon>Actinopterygii</taxon>
        <taxon>Neopterygii</taxon>
        <taxon>Teleostei</taxon>
        <taxon>Osteoglossocephala</taxon>
        <taxon>Osteoglossomorpha</taxon>
        <taxon>Osteoglossiformes</taxon>
        <taxon>Mormyridae</taxon>
        <taxon>Paramormyrops</taxon>
    </lineage>
</organism>
<protein>
    <recommendedName>
        <fullName evidence="9">C2H2-type domain-containing protein</fullName>
    </recommendedName>
</protein>
<evidence type="ECO:0000256" key="3">
    <source>
        <dbReference type="ARBA" id="ARBA00022737"/>
    </source>
</evidence>
<dbReference type="GO" id="GO:0000981">
    <property type="term" value="F:DNA-binding transcription factor activity, RNA polymerase II-specific"/>
    <property type="evidence" value="ECO:0007669"/>
    <property type="project" value="TreeGrafter"/>
</dbReference>
<evidence type="ECO:0000256" key="5">
    <source>
        <dbReference type="ARBA" id="ARBA00022833"/>
    </source>
</evidence>
<feature type="domain" description="C2H2-type" evidence="9">
    <location>
        <begin position="329"/>
        <end position="358"/>
    </location>
</feature>
<dbReference type="GeneTree" id="ENSGT00940000159405"/>
<dbReference type="FunFam" id="3.30.160.60:FF:000018">
    <property type="entry name" value="Krueppel-like factor 15"/>
    <property type="match status" value="1"/>
</dbReference>
<evidence type="ECO:0000313" key="10">
    <source>
        <dbReference type="Ensembl" id="ENSPKIP00000037937.1"/>
    </source>
</evidence>
<keyword evidence="4 7" id="KW-0863">Zinc-finger</keyword>
<evidence type="ECO:0000256" key="6">
    <source>
        <dbReference type="ARBA" id="ARBA00023242"/>
    </source>
</evidence>
<dbReference type="FunFam" id="3.30.160.60:FF:000926">
    <property type="entry name" value="Kruppel like factor 13"/>
    <property type="match status" value="1"/>
</dbReference>
<reference evidence="10" key="1">
    <citation type="submission" date="2025-08" db="UniProtKB">
        <authorList>
            <consortium name="Ensembl"/>
        </authorList>
    </citation>
    <scope>IDENTIFICATION</scope>
</reference>
<dbReference type="PROSITE" id="PS50157">
    <property type="entry name" value="ZINC_FINGER_C2H2_2"/>
    <property type="match status" value="3"/>
</dbReference>
<feature type="domain" description="C2H2-type" evidence="9">
    <location>
        <begin position="359"/>
        <end position="388"/>
    </location>
</feature>
<evidence type="ECO:0000259" key="9">
    <source>
        <dbReference type="PROSITE" id="PS50157"/>
    </source>
</evidence>
<proteinExistence type="predicted"/>
<name>A0A3B3T483_9TELE</name>
<keyword evidence="6" id="KW-0539">Nucleus</keyword>
<dbReference type="Pfam" id="PF00096">
    <property type="entry name" value="zf-C2H2"/>
    <property type="match status" value="2"/>
</dbReference>
<dbReference type="Gene3D" id="3.30.160.60">
    <property type="entry name" value="Classic Zinc Finger"/>
    <property type="match status" value="3"/>
</dbReference>
<keyword evidence="3" id="KW-0677">Repeat</keyword>
<feature type="domain" description="C2H2-type" evidence="9">
    <location>
        <begin position="389"/>
        <end position="416"/>
    </location>
</feature>
<accession>A0A3B3T483</accession>
<keyword evidence="11" id="KW-1185">Reference proteome</keyword>
<dbReference type="FunFam" id="3.30.160.60:FF:000125">
    <property type="entry name" value="Putative zinc finger protein 143"/>
    <property type="match status" value="1"/>
</dbReference>